<evidence type="ECO:0000256" key="10">
    <source>
        <dbReference type="SAM" id="SignalP"/>
    </source>
</evidence>
<keyword evidence="2 8" id="KW-0813">Transport</keyword>
<evidence type="ECO:0000256" key="4">
    <source>
        <dbReference type="ARBA" id="ARBA00022692"/>
    </source>
</evidence>
<protein>
    <submittedName>
        <fullName evidence="13">TonB-dependent receptor</fullName>
    </submittedName>
</protein>
<dbReference type="InterPro" id="IPR012910">
    <property type="entry name" value="Plug_dom"/>
</dbReference>
<dbReference type="InterPro" id="IPR000531">
    <property type="entry name" value="Beta-barrel_TonB"/>
</dbReference>
<sequence>MQSMQVRAVARLRSTAAPVALLIALSAGPAFAQTTAPLPADPAPTQSAEEGKDIVVTGSIFRRTNSETPSPVTVLTTETLSRAGITNINDAVRSISADGAGSISTGFTNGFSAGGAAVSLRGLGVSSTLVLIDGLRSTNFPLNDDGHNAYVDLNSIPFSAVERIEVLKDGASSSYGADAIGGVVNIIMKKHFTGVSGTVEGGVTEKGDGARYRANLTAGYGDYDAKGWNVYVNGEYQKDQPIGATTRGFPYNTNDLSSIGGLDNNTGDSSLTTASTNAVVRRATQTNLNDPFAGGTASGTYTLLGGTAQCTRGTFTVAGAAGGTGCKHDYGQEYGTRYNDIQPSQERYNFSGRLSVRLSDSIEGYATGSYSHSQVTIGRSPNAIRQTQPYGASPTQSSSNPGIVLPYFVCSAGTNCLTAADRRLNPNNPYATNTGATAADAAANAARIYYAFGDIPSYSIRTNEVIRGAVGFNGDIAGDYHWKVDAVGARDNFAIENHGVLDIAGLRNAVNTGAYNFVNPSLNTEAVRNTIAPTYTTPSHTSLISVDASVAKDLFALPGGNLQVAVGGQFRHETEVNNSNNPGLTKYANTSAAFGTHDVFAGYFEVNAPILDTLEVNGSGRYDHYSEGFSHFSPKIGAKWTPIKQLAIRGTYSNGFRAPTFAENNPQSSYAGFVTVTPPASFQLAHGGLVTGGNTNPYAQAYSLGSGATGNPNLKPEKSRSFTAGIVAEPVRNVSFTVDYYNIKKTDVIVTGPDAAIARANYFAGTALPAGYTVSAVDAPDPLFPNALPRVLIINVPFVNAGSVKVSGLDFGANVRVPISENVRFTSRLDLTYVIQYDLDPGNGSKIQKYAGTLGPYELSSGAGTPRVRGNWQNTIEFGPVSLTATTYYVSRIKEVAADEGDDISCAGGNLYGTGQNFCYIKRFIYADVNAAFKVNDAFTFNFYVGNITGEKAPLAPASYSGANYLPTWHMAGIVGRSFRAGANFKF</sequence>
<dbReference type="PANTHER" id="PTHR47234">
    <property type="match status" value="1"/>
</dbReference>
<evidence type="ECO:0000313" key="13">
    <source>
        <dbReference type="EMBL" id="TPG56655.1"/>
    </source>
</evidence>
<keyword evidence="6 8" id="KW-0472">Membrane</keyword>
<dbReference type="PANTHER" id="PTHR47234:SF1">
    <property type="entry name" value="TONB-DEPENDENT RECEPTOR"/>
    <property type="match status" value="1"/>
</dbReference>
<dbReference type="Proteomes" id="UP000319931">
    <property type="component" value="Unassembled WGS sequence"/>
</dbReference>
<dbReference type="GO" id="GO:0009279">
    <property type="term" value="C:cell outer membrane"/>
    <property type="evidence" value="ECO:0007669"/>
    <property type="project" value="UniProtKB-SubCell"/>
</dbReference>
<evidence type="ECO:0000256" key="5">
    <source>
        <dbReference type="ARBA" id="ARBA00023077"/>
    </source>
</evidence>
<comment type="caution">
    <text evidence="13">The sequence shown here is derived from an EMBL/GenBank/DDBJ whole genome shotgun (WGS) entry which is preliminary data.</text>
</comment>
<comment type="subcellular location">
    <subcellularLocation>
        <location evidence="1 8">Cell outer membrane</location>
        <topology evidence="1 8">Multi-pass membrane protein</topology>
    </subcellularLocation>
</comment>
<evidence type="ECO:0000256" key="1">
    <source>
        <dbReference type="ARBA" id="ARBA00004571"/>
    </source>
</evidence>
<name>A0A502G4A5_9SPHN</name>
<dbReference type="Pfam" id="PF07715">
    <property type="entry name" value="Plug"/>
    <property type="match status" value="1"/>
</dbReference>
<dbReference type="AlphaFoldDB" id="A0A502G4A5"/>
<evidence type="ECO:0000313" key="14">
    <source>
        <dbReference type="Proteomes" id="UP000319931"/>
    </source>
</evidence>
<evidence type="ECO:0000256" key="3">
    <source>
        <dbReference type="ARBA" id="ARBA00022452"/>
    </source>
</evidence>
<evidence type="ECO:0000256" key="7">
    <source>
        <dbReference type="ARBA" id="ARBA00023237"/>
    </source>
</evidence>
<dbReference type="PROSITE" id="PS52016">
    <property type="entry name" value="TONB_DEPENDENT_REC_3"/>
    <property type="match status" value="1"/>
</dbReference>
<keyword evidence="5 9" id="KW-0798">TonB box</keyword>
<keyword evidence="13" id="KW-0675">Receptor</keyword>
<evidence type="ECO:0000256" key="6">
    <source>
        <dbReference type="ARBA" id="ARBA00023136"/>
    </source>
</evidence>
<organism evidence="13 14">
    <name type="scientific">Sphingomonas glacialis</name>
    <dbReference type="NCBI Taxonomy" id="658225"/>
    <lineage>
        <taxon>Bacteria</taxon>
        <taxon>Pseudomonadati</taxon>
        <taxon>Pseudomonadota</taxon>
        <taxon>Alphaproteobacteria</taxon>
        <taxon>Sphingomonadales</taxon>
        <taxon>Sphingomonadaceae</taxon>
        <taxon>Sphingomonas</taxon>
    </lineage>
</organism>
<accession>A0A502G4A5</accession>
<keyword evidence="7 8" id="KW-0998">Cell outer membrane</keyword>
<dbReference type="EMBL" id="RCZC01000001">
    <property type="protein sequence ID" value="TPG56655.1"/>
    <property type="molecule type" value="Genomic_DNA"/>
</dbReference>
<evidence type="ECO:0000256" key="9">
    <source>
        <dbReference type="RuleBase" id="RU003357"/>
    </source>
</evidence>
<evidence type="ECO:0000256" key="2">
    <source>
        <dbReference type="ARBA" id="ARBA00022448"/>
    </source>
</evidence>
<keyword evidence="10" id="KW-0732">Signal</keyword>
<keyword evidence="4 8" id="KW-0812">Transmembrane</keyword>
<gene>
    <name evidence="13" type="ORF">EAH76_03760</name>
</gene>
<dbReference type="SUPFAM" id="SSF56935">
    <property type="entry name" value="Porins"/>
    <property type="match status" value="1"/>
</dbReference>
<feature type="chain" id="PRO_5021474081" evidence="10">
    <location>
        <begin position="33"/>
        <end position="987"/>
    </location>
</feature>
<reference evidence="13 14" key="1">
    <citation type="journal article" date="2019" name="Environ. Microbiol.">
        <title>Species interactions and distinct microbial communities in high Arctic permafrost affected cryosols are associated with the CH4 and CO2 gas fluxes.</title>
        <authorList>
            <person name="Altshuler I."/>
            <person name="Hamel J."/>
            <person name="Turney S."/>
            <person name="Magnuson E."/>
            <person name="Levesque R."/>
            <person name="Greer C."/>
            <person name="Whyte L.G."/>
        </authorList>
    </citation>
    <scope>NUCLEOTIDE SEQUENCE [LARGE SCALE GENOMIC DNA]</scope>
    <source>
        <strain evidence="13 14">E6.1</strain>
    </source>
</reference>
<feature type="domain" description="TonB-dependent receptor plug" evidence="12">
    <location>
        <begin position="65"/>
        <end position="183"/>
    </location>
</feature>
<feature type="signal peptide" evidence="10">
    <location>
        <begin position="1"/>
        <end position="32"/>
    </location>
</feature>
<dbReference type="InterPro" id="IPR039426">
    <property type="entry name" value="TonB-dep_rcpt-like"/>
</dbReference>
<evidence type="ECO:0000256" key="8">
    <source>
        <dbReference type="PROSITE-ProRule" id="PRU01360"/>
    </source>
</evidence>
<dbReference type="InterPro" id="IPR036942">
    <property type="entry name" value="Beta-barrel_TonB_sf"/>
</dbReference>
<feature type="domain" description="TonB-dependent receptor-like beta-barrel" evidence="11">
    <location>
        <begin position="427"/>
        <end position="948"/>
    </location>
</feature>
<comment type="similarity">
    <text evidence="8 9">Belongs to the TonB-dependent receptor family.</text>
</comment>
<dbReference type="RefSeq" id="WP_140848225.1">
    <property type="nucleotide sequence ID" value="NZ_RCZC01000001.1"/>
</dbReference>
<dbReference type="Gene3D" id="2.170.130.10">
    <property type="entry name" value="TonB-dependent receptor, plug domain"/>
    <property type="match status" value="1"/>
</dbReference>
<evidence type="ECO:0000259" key="11">
    <source>
        <dbReference type="Pfam" id="PF00593"/>
    </source>
</evidence>
<keyword evidence="14" id="KW-1185">Reference proteome</keyword>
<dbReference type="Gene3D" id="2.40.170.20">
    <property type="entry name" value="TonB-dependent receptor, beta-barrel domain"/>
    <property type="match status" value="1"/>
</dbReference>
<dbReference type="Pfam" id="PF00593">
    <property type="entry name" value="TonB_dep_Rec_b-barrel"/>
    <property type="match status" value="1"/>
</dbReference>
<evidence type="ECO:0000259" key="12">
    <source>
        <dbReference type="Pfam" id="PF07715"/>
    </source>
</evidence>
<proteinExistence type="inferred from homology"/>
<keyword evidence="3 8" id="KW-1134">Transmembrane beta strand</keyword>
<dbReference type="InterPro" id="IPR037066">
    <property type="entry name" value="Plug_dom_sf"/>
</dbReference>
<dbReference type="OrthoDB" id="7051241at2"/>